<dbReference type="Proteomes" id="UP000257139">
    <property type="component" value="Unassembled WGS sequence"/>
</dbReference>
<dbReference type="EMBL" id="OGUU01000049">
    <property type="protein sequence ID" value="SPC25830.1"/>
    <property type="molecule type" value="Genomic_DNA"/>
</dbReference>
<evidence type="ECO:0000313" key="1">
    <source>
        <dbReference type="EMBL" id="SPC25830.1"/>
    </source>
</evidence>
<comment type="caution">
    <text evidence="1">The sequence shown here is derived from an EMBL/GenBank/DDBJ whole genome shotgun (WGS) entry which is preliminary data.</text>
</comment>
<reference evidence="1 2" key="1">
    <citation type="submission" date="2018-01" db="EMBL/GenBank/DDBJ databases">
        <authorList>
            <person name="Clerissi C."/>
        </authorList>
    </citation>
    <scope>NUCLEOTIDE SEQUENCE [LARGE SCALE GENOMIC DNA]</scope>
    <source>
        <strain evidence="1">Cupriavidus taiwanensis STM 6021</strain>
    </source>
</reference>
<dbReference type="AlphaFoldDB" id="A0A7Z7JIA5"/>
<accession>A0A7Z7JIA5</accession>
<proteinExistence type="predicted"/>
<name>A0A7Z7JIA5_9BURK</name>
<gene>
    <name evidence="1" type="ORF">CBM2594_U20017</name>
</gene>
<organism evidence="1 2">
    <name type="scientific">Cupriavidus taiwanensis</name>
    <dbReference type="NCBI Taxonomy" id="164546"/>
    <lineage>
        <taxon>Bacteria</taxon>
        <taxon>Pseudomonadati</taxon>
        <taxon>Pseudomonadota</taxon>
        <taxon>Betaproteobacteria</taxon>
        <taxon>Burkholderiales</taxon>
        <taxon>Burkholderiaceae</taxon>
        <taxon>Cupriavidus</taxon>
    </lineage>
</organism>
<sequence>MKLAVWDANRHRGADGKVRPCHVVESLSHGIVRYIAPGMLGESGAKFASFLPFARLAMCHNSFTPRVTDASTLTPRESIFCFKSCTLRTRRPVGYRCGYSL</sequence>
<evidence type="ECO:0000313" key="2">
    <source>
        <dbReference type="Proteomes" id="UP000257139"/>
    </source>
</evidence>
<protein>
    <submittedName>
        <fullName evidence="1">Uncharacterized protein</fullName>
    </submittedName>
</protein>